<dbReference type="InterPro" id="IPR001373">
    <property type="entry name" value="Cullin_N"/>
</dbReference>
<accession>A0AA41RU59</accession>
<proteinExistence type="inferred from homology"/>
<dbReference type="GO" id="GO:0006511">
    <property type="term" value="P:ubiquitin-dependent protein catabolic process"/>
    <property type="evidence" value="ECO:0007669"/>
    <property type="project" value="InterPro"/>
</dbReference>
<dbReference type="AlphaFoldDB" id="A0AA41RU59"/>
<gene>
    <name evidence="3" type="ORF">MKW94_002344</name>
</gene>
<sequence length="256" mass="29959">MDGRQIVMLAEGWEVIQSGITKLINTLEGVPEESPMDRELYSRLHTTIYNMCSQKPPHDYSEALYHRYEAVYNDYLKSKVLPAIQEKQQDGVCMLQELVKRWANHKVMVTKLCRYFNYLDRYYIARRGIPTLKDVGIGCFREVDVVISLINRERDGEEIDQTLLKNVLEIFVEIGNENDKKNMEYYVNDFETAFLNDTKDYYTQKASSWSQEEYAVKADECLQREKDRVSHYLHSSTEEKLLKIVQDVLNAAPTNA</sequence>
<reference evidence="3" key="1">
    <citation type="submission" date="2022-03" db="EMBL/GenBank/DDBJ databases">
        <title>A functionally conserved STORR gene fusion in Papaver species that diverged 16.8 million years ago.</title>
        <authorList>
            <person name="Catania T."/>
        </authorList>
    </citation>
    <scope>NUCLEOTIDE SEQUENCE</scope>
    <source>
        <strain evidence="3">S-191538</strain>
    </source>
</reference>
<dbReference type="GO" id="GO:0031625">
    <property type="term" value="F:ubiquitin protein ligase binding"/>
    <property type="evidence" value="ECO:0007669"/>
    <property type="project" value="InterPro"/>
</dbReference>
<dbReference type="EMBL" id="JAJJMA010007621">
    <property type="protein sequence ID" value="MCL7022058.1"/>
    <property type="molecule type" value="Genomic_DNA"/>
</dbReference>
<dbReference type="InterPro" id="IPR016159">
    <property type="entry name" value="Cullin_repeat-like_dom_sf"/>
</dbReference>
<dbReference type="SUPFAM" id="SSF74788">
    <property type="entry name" value="Cullin repeat-like"/>
    <property type="match status" value="1"/>
</dbReference>
<organism evidence="3 4">
    <name type="scientific">Papaver nudicaule</name>
    <name type="common">Iceland poppy</name>
    <dbReference type="NCBI Taxonomy" id="74823"/>
    <lineage>
        <taxon>Eukaryota</taxon>
        <taxon>Viridiplantae</taxon>
        <taxon>Streptophyta</taxon>
        <taxon>Embryophyta</taxon>
        <taxon>Tracheophyta</taxon>
        <taxon>Spermatophyta</taxon>
        <taxon>Magnoliopsida</taxon>
        <taxon>Ranunculales</taxon>
        <taxon>Papaveraceae</taxon>
        <taxon>Papaveroideae</taxon>
        <taxon>Papaver</taxon>
    </lineage>
</organism>
<feature type="domain" description="Cullin N-terminal" evidence="2">
    <location>
        <begin position="13"/>
        <end position="249"/>
    </location>
</feature>
<dbReference type="Pfam" id="PF00888">
    <property type="entry name" value="Cullin"/>
    <property type="match status" value="1"/>
</dbReference>
<dbReference type="Proteomes" id="UP001177140">
    <property type="component" value="Unassembled WGS sequence"/>
</dbReference>
<evidence type="ECO:0000313" key="4">
    <source>
        <dbReference type="Proteomes" id="UP001177140"/>
    </source>
</evidence>
<dbReference type="FunFam" id="1.20.1310.10:FF:000001">
    <property type="entry name" value="Cullin 3"/>
    <property type="match status" value="1"/>
</dbReference>
<evidence type="ECO:0000313" key="3">
    <source>
        <dbReference type="EMBL" id="MCL7022058.1"/>
    </source>
</evidence>
<evidence type="ECO:0000256" key="1">
    <source>
        <dbReference type="ARBA" id="ARBA00006019"/>
    </source>
</evidence>
<comment type="similarity">
    <text evidence="1">Belongs to the cullin family.</text>
</comment>
<name>A0AA41RU59_PAPNU</name>
<protein>
    <recommendedName>
        <fullName evidence="2">Cullin N-terminal domain-containing protein</fullName>
    </recommendedName>
</protein>
<evidence type="ECO:0000259" key="2">
    <source>
        <dbReference type="Pfam" id="PF00888"/>
    </source>
</evidence>
<dbReference type="PANTHER" id="PTHR11932">
    <property type="entry name" value="CULLIN"/>
    <property type="match status" value="1"/>
</dbReference>
<dbReference type="Gene3D" id="1.20.1310.10">
    <property type="entry name" value="Cullin Repeats"/>
    <property type="match status" value="2"/>
</dbReference>
<keyword evidence="4" id="KW-1185">Reference proteome</keyword>
<comment type="caution">
    <text evidence="3">The sequence shown here is derived from an EMBL/GenBank/DDBJ whole genome shotgun (WGS) entry which is preliminary data.</text>
</comment>
<dbReference type="InterPro" id="IPR045093">
    <property type="entry name" value="Cullin"/>
</dbReference>